<gene>
    <name evidence="1" type="ORF">NLG97_g7996</name>
</gene>
<accession>A0ACC1QM47</accession>
<keyword evidence="2" id="KW-1185">Reference proteome</keyword>
<name>A0ACC1QM47_9HYPO</name>
<organism evidence="1 2">
    <name type="scientific">Lecanicillium saksenae</name>
    <dbReference type="NCBI Taxonomy" id="468837"/>
    <lineage>
        <taxon>Eukaryota</taxon>
        <taxon>Fungi</taxon>
        <taxon>Dikarya</taxon>
        <taxon>Ascomycota</taxon>
        <taxon>Pezizomycotina</taxon>
        <taxon>Sordariomycetes</taxon>
        <taxon>Hypocreomycetidae</taxon>
        <taxon>Hypocreales</taxon>
        <taxon>Cordycipitaceae</taxon>
        <taxon>Lecanicillium</taxon>
    </lineage>
</organism>
<evidence type="ECO:0000313" key="1">
    <source>
        <dbReference type="EMBL" id="KAJ3480732.1"/>
    </source>
</evidence>
<proteinExistence type="predicted"/>
<sequence>MAPAAASVSSASFARSHSSPELQSTPSFRSRPPLPRNSPSLNKELPRLPSFESFEIPSFDSIGDLDTKLSLPGAAAPRLDSSPVIIPATSKPSNTDADEHAGRFKLGLSRSKTTKGRPKSWLPSFKSNKEENVQPVQHLELPSPGDGAMARHPSLKERGQSATDTFANFARRSWISRSPSPKIITPPATDNASDKTPKAAPKSALSKPQPTAQPQ</sequence>
<evidence type="ECO:0000313" key="2">
    <source>
        <dbReference type="Proteomes" id="UP001148737"/>
    </source>
</evidence>
<comment type="caution">
    <text evidence="1">The sequence shown here is derived from an EMBL/GenBank/DDBJ whole genome shotgun (WGS) entry which is preliminary data.</text>
</comment>
<reference evidence="1" key="1">
    <citation type="submission" date="2022-07" db="EMBL/GenBank/DDBJ databases">
        <title>Genome Sequence of Lecanicillium saksenae.</title>
        <authorList>
            <person name="Buettner E."/>
        </authorList>
    </citation>
    <scope>NUCLEOTIDE SEQUENCE</scope>
    <source>
        <strain evidence="1">VT-O1</strain>
    </source>
</reference>
<dbReference type="Proteomes" id="UP001148737">
    <property type="component" value="Unassembled WGS sequence"/>
</dbReference>
<protein>
    <submittedName>
        <fullName evidence="1">Uncharacterized protein</fullName>
    </submittedName>
</protein>
<dbReference type="EMBL" id="JANAKD010001322">
    <property type="protein sequence ID" value="KAJ3480732.1"/>
    <property type="molecule type" value="Genomic_DNA"/>
</dbReference>